<feature type="domain" description="LysM" evidence="2">
    <location>
        <begin position="77"/>
        <end position="121"/>
    </location>
</feature>
<dbReference type="PANTHER" id="PTHR21666:SF270">
    <property type="entry name" value="MUREIN HYDROLASE ACTIVATOR ENVC"/>
    <property type="match status" value="1"/>
</dbReference>
<sequence length="265" mass="27378">MRRGHFDRSMALIAGAAMAAIMAGCATVAPPASSDTMAAGAPPAGAASAAQTASGASAAGDDTADSASDQSTQVQWISYVVKRGDTLGSIAKSHGCTVKNLIAWNHLKRKPRLANGESLRIAVRGAANGSAASAQTLDRHSQRVTLAWPADGSVIEPFEPGHNRGIEIGGNEGDPVRAAAAGRVMYAGTGLNGYGSLIIVQHNADFLTAYSHSRKLLVKTGDVVKQGEEIAEMGDVDSPRVAVLFEVRRDGKPVDPMPYLPNGHG</sequence>
<keyword evidence="4" id="KW-1185">Reference proteome</keyword>
<evidence type="ECO:0000313" key="3">
    <source>
        <dbReference type="EMBL" id="QCP53871.1"/>
    </source>
</evidence>
<keyword evidence="1" id="KW-0732">Signal</keyword>
<dbReference type="PROSITE" id="PS51257">
    <property type="entry name" value="PROKAR_LIPOPROTEIN"/>
    <property type="match status" value="1"/>
</dbReference>
<accession>A0A4P8IZ58</accession>
<dbReference type="Pfam" id="PF01476">
    <property type="entry name" value="LysM"/>
    <property type="match status" value="1"/>
</dbReference>
<dbReference type="Gene3D" id="3.10.350.10">
    <property type="entry name" value="LysM domain"/>
    <property type="match status" value="1"/>
</dbReference>
<name>A0A4P8IZ58_9BURK</name>
<protein>
    <submittedName>
        <fullName evidence="3">LysM peptidoglycan-binding domain-containing protein</fullName>
    </submittedName>
</protein>
<dbReference type="OrthoDB" id="9795421at2"/>
<gene>
    <name evidence="3" type="ORF">FAZ95_33275</name>
</gene>
<dbReference type="Gene3D" id="2.70.70.10">
    <property type="entry name" value="Glucose Permease (Domain IIA)"/>
    <property type="match status" value="1"/>
</dbReference>
<proteinExistence type="predicted"/>
<evidence type="ECO:0000313" key="4">
    <source>
        <dbReference type="Proteomes" id="UP000298656"/>
    </source>
</evidence>
<dbReference type="SUPFAM" id="SSF51261">
    <property type="entry name" value="Duplicated hybrid motif"/>
    <property type="match status" value="1"/>
</dbReference>
<dbReference type="CDD" id="cd12797">
    <property type="entry name" value="M23_peptidase"/>
    <property type="match status" value="1"/>
</dbReference>
<dbReference type="RefSeq" id="WP_137336640.1">
    <property type="nucleotide sequence ID" value="NZ_CP040078.1"/>
</dbReference>
<dbReference type="PROSITE" id="PS51782">
    <property type="entry name" value="LYSM"/>
    <property type="match status" value="1"/>
</dbReference>
<dbReference type="InterPro" id="IPR050570">
    <property type="entry name" value="Cell_wall_metabolism_enzyme"/>
</dbReference>
<feature type="chain" id="PRO_5020302624" evidence="1">
    <location>
        <begin position="20"/>
        <end position="265"/>
    </location>
</feature>
<dbReference type="PANTHER" id="PTHR21666">
    <property type="entry name" value="PEPTIDASE-RELATED"/>
    <property type="match status" value="1"/>
</dbReference>
<dbReference type="SMART" id="SM00257">
    <property type="entry name" value="LysM"/>
    <property type="match status" value="1"/>
</dbReference>
<dbReference type="InterPro" id="IPR011055">
    <property type="entry name" value="Dup_hybrid_motif"/>
</dbReference>
<dbReference type="AlphaFoldDB" id="A0A4P8IZ58"/>
<dbReference type="CDD" id="cd00118">
    <property type="entry name" value="LysM"/>
    <property type="match status" value="1"/>
</dbReference>
<evidence type="ECO:0000259" key="2">
    <source>
        <dbReference type="PROSITE" id="PS51782"/>
    </source>
</evidence>
<feature type="signal peptide" evidence="1">
    <location>
        <begin position="1"/>
        <end position="19"/>
    </location>
</feature>
<dbReference type="InterPro" id="IPR016047">
    <property type="entry name" value="M23ase_b-sheet_dom"/>
</dbReference>
<dbReference type="InterPro" id="IPR036779">
    <property type="entry name" value="LysM_dom_sf"/>
</dbReference>
<organism evidence="3 4">
    <name type="scientific">Trinickia violacea</name>
    <dbReference type="NCBI Taxonomy" id="2571746"/>
    <lineage>
        <taxon>Bacteria</taxon>
        <taxon>Pseudomonadati</taxon>
        <taxon>Pseudomonadota</taxon>
        <taxon>Betaproteobacteria</taxon>
        <taxon>Burkholderiales</taxon>
        <taxon>Burkholderiaceae</taxon>
        <taxon>Trinickia</taxon>
    </lineage>
</organism>
<dbReference type="InterPro" id="IPR018392">
    <property type="entry name" value="LysM"/>
</dbReference>
<dbReference type="GO" id="GO:0004222">
    <property type="term" value="F:metalloendopeptidase activity"/>
    <property type="evidence" value="ECO:0007669"/>
    <property type="project" value="TreeGrafter"/>
</dbReference>
<dbReference type="KEGG" id="tvl:FAZ95_33275"/>
<dbReference type="Proteomes" id="UP000298656">
    <property type="component" value="Chromosome 2"/>
</dbReference>
<evidence type="ECO:0000256" key="1">
    <source>
        <dbReference type="SAM" id="SignalP"/>
    </source>
</evidence>
<dbReference type="EMBL" id="CP040078">
    <property type="protein sequence ID" value="QCP53871.1"/>
    <property type="molecule type" value="Genomic_DNA"/>
</dbReference>
<dbReference type="Pfam" id="PF01551">
    <property type="entry name" value="Peptidase_M23"/>
    <property type="match status" value="1"/>
</dbReference>
<reference evidence="3 4" key="1">
    <citation type="submission" date="2019-05" db="EMBL/GenBank/DDBJ databases">
        <title>Burkholderia sp. DHOD12, isolated from subtropical forest soil.</title>
        <authorList>
            <person name="Gao Z.-H."/>
            <person name="Qiu L.-H."/>
        </authorList>
    </citation>
    <scope>NUCLEOTIDE SEQUENCE [LARGE SCALE GENOMIC DNA]</scope>
    <source>
        <strain evidence="3 4">DHOD12</strain>
    </source>
</reference>